<dbReference type="Proteomes" id="UP000008672">
    <property type="component" value="Unassembled WGS sequence"/>
</dbReference>
<evidence type="ECO:0008006" key="3">
    <source>
        <dbReference type="Google" id="ProtNLM"/>
    </source>
</evidence>
<organism evidence="1 2">
    <name type="scientific">Latimeria chalumnae</name>
    <name type="common">Coelacanth</name>
    <dbReference type="NCBI Taxonomy" id="7897"/>
    <lineage>
        <taxon>Eukaryota</taxon>
        <taxon>Metazoa</taxon>
        <taxon>Chordata</taxon>
        <taxon>Craniata</taxon>
        <taxon>Vertebrata</taxon>
        <taxon>Euteleostomi</taxon>
        <taxon>Coelacanthiformes</taxon>
        <taxon>Coelacanthidae</taxon>
        <taxon>Latimeria</taxon>
    </lineage>
</organism>
<protein>
    <recommendedName>
        <fullName evidence="3">Reverse transcriptase zinc-binding domain-containing protein</fullName>
    </recommendedName>
</protein>
<reference evidence="1" key="3">
    <citation type="submission" date="2025-09" db="UniProtKB">
        <authorList>
            <consortium name="Ensembl"/>
        </authorList>
    </citation>
    <scope>IDENTIFICATION</scope>
</reference>
<proteinExistence type="predicted"/>
<dbReference type="HOGENOM" id="CLU_000680_9_1_1"/>
<reference evidence="2" key="1">
    <citation type="submission" date="2011-08" db="EMBL/GenBank/DDBJ databases">
        <title>The draft genome of Latimeria chalumnae.</title>
        <authorList>
            <person name="Di Palma F."/>
            <person name="Alfoldi J."/>
            <person name="Johnson J."/>
            <person name="Berlin A."/>
            <person name="Gnerre S."/>
            <person name="Jaffe D."/>
            <person name="MacCallum I."/>
            <person name="Young S."/>
            <person name="Walker B.J."/>
            <person name="Lander E."/>
            <person name="Lindblad-Toh K."/>
        </authorList>
    </citation>
    <scope>NUCLEOTIDE SEQUENCE [LARGE SCALE GENOMIC DNA]</scope>
    <source>
        <strain evidence="2">Wild caught</strain>
    </source>
</reference>
<keyword evidence="2" id="KW-1185">Reference proteome</keyword>
<dbReference type="InParanoid" id="H3AWM2"/>
<evidence type="ECO:0000313" key="1">
    <source>
        <dbReference type="Ensembl" id="ENSLACP00000014043.1"/>
    </source>
</evidence>
<dbReference type="OMA" id="PPVCWRN"/>
<dbReference type="GeneTree" id="ENSGT01030000235030"/>
<accession>H3AWM2</accession>
<evidence type="ECO:0000313" key="2">
    <source>
        <dbReference type="Proteomes" id="UP000008672"/>
    </source>
</evidence>
<dbReference type="STRING" id="7897.ENSLACP00000014043"/>
<reference evidence="1" key="2">
    <citation type="submission" date="2025-08" db="UniProtKB">
        <authorList>
            <consortium name="Ensembl"/>
        </authorList>
    </citation>
    <scope>IDENTIFICATION</scope>
</reference>
<name>H3AWM2_LATCH</name>
<dbReference type="Ensembl" id="ENSLACT00000014142.1">
    <property type="protein sequence ID" value="ENSLACP00000014043.1"/>
    <property type="gene ID" value="ENSLACG00000012361.1"/>
</dbReference>
<dbReference type="EMBL" id="AFYH01068685">
    <property type="status" value="NOT_ANNOTATED_CDS"/>
    <property type="molecule type" value="Genomic_DNA"/>
</dbReference>
<sequence>QSTHLNADSLLWENPAILVQGKPVLWATWVAGDICRIGDVWGPEGVLSFTTLWENFDLPSAEFLHYLQMKHSLSQRRALTPGMLQTSPINELQRTLVGKRGVVSKIYAFLLKKRSPCREGTRKAWEVEFELTFTEDVWEEALVSTLAAGTNIKSRLIQFKIVNRIYWTPAKLSSAKLLDTDRCWRCDTERGSLLHMLWACSKLQHYWTQICTFLGSLVEIDAVDNPLACVLGVGIKGAKLPKGEIRFVKMALVIAKRVISRHWQHVLSPTFQEWFLAMAETATHERVILKVRNKLDLFNKVWSGFLPGT</sequence>
<dbReference type="eggNOG" id="ENOG502S9XJ">
    <property type="taxonomic scope" value="Eukaryota"/>
</dbReference>
<dbReference type="AlphaFoldDB" id="H3AWM2"/>